<reference evidence="2 3" key="1">
    <citation type="submission" date="2018-11" db="EMBL/GenBank/DDBJ databases">
        <title>Genomic Encyclopedia of Type Strains, Phase IV (KMG-IV): sequencing the most valuable type-strain genomes for metagenomic binning, comparative biology and taxonomic classification.</title>
        <authorList>
            <person name="Goeker M."/>
        </authorList>
    </citation>
    <scope>NUCLEOTIDE SEQUENCE [LARGE SCALE GENOMIC DNA]</scope>
    <source>
        <strain evidence="2 3">DSM 18090</strain>
    </source>
</reference>
<proteinExistence type="predicted"/>
<comment type="caution">
    <text evidence="2">The sequence shown here is derived from an EMBL/GenBank/DDBJ whole genome shotgun (WGS) entry which is preliminary data.</text>
</comment>
<dbReference type="SUPFAM" id="SSF54593">
    <property type="entry name" value="Glyoxalase/Bleomycin resistance protein/Dihydroxybiphenyl dioxygenase"/>
    <property type="match status" value="1"/>
</dbReference>
<dbReference type="EMBL" id="RKRF01000001">
    <property type="protein sequence ID" value="RPF57078.1"/>
    <property type="molecule type" value="Genomic_DNA"/>
</dbReference>
<keyword evidence="3" id="KW-1185">Reference proteome</keyword>
<evidence type="ECO:0000313" key="3">
    <source>
        <dbReference type="Proteomes" id="UP000276443"/>
    </source>
</evidence>
<dbReference type="PANTHER" id="PTHR40265:SF1">
    <property type="entry name" value="GLYOXALASE-LIKE DOMAIN-CONTAINING PROTEIN"/>
    <property type="match status" value="1"/>
</dbReference>
<evidence type="ECO:0000259" key="1">
    <source>
        <dbReference type="Pfam" id="PF13468"/>
    </source>
</evidence>
<dbReference type="InterPro" id="IPR025870">
    <property type="entry name" value="Glyoxalase-like_dom"/>
</dbReference>
<evidence type="ECO:0000313" key="2">
    <source>
        <dbReference type="EMBL" id="RPF57078.1"/>
    </source>
</evidence>
<dbReference type="Gene3D" id="3.10.180.10">
    <property type="entry name" value="2,3-Dihydroxybiphenyl 1,2-Dioxygenase, domain 1"/>
    <property type="match status" value="1"/>
</dbReference>
<dbReference type="OrthoDB" id="9111355at2"/>
<dbReference type="Proteomes" id="UP000276443">
    <property type="component" value="Unassembled WGS sequence"/>
</dbReference>
<dbReference type="AlphaFoldDB" id="A0A3N5C4C0"/>
<dbReference type="RefSeq" id="WP_124218869.1">
    <property type="nucleotide sequence ID" value="NZ_RKRF01000001.1"/>
</dbReference>
<organism evidence="2 3">
    <name type="scientific">Aquisalibacillus elongatus</name>
    <dbReference type="NCBI Taxonomy" id="485577"/>
    <lineage>
        <taxon>Bacteria</taxon>
        <taxon>Bacillati</taxon>
        <taxon>Bacillota</taxon>
        <taxon>Bacilli</taxon>
        <taxon>Bacillales</taxon>
        <taxon>Bacillaceae</taxon>
        <taxon>Aquisalibacillus</taxon>
    </lineage>
</organism>
<dbReference type="PANTHER" id="PTHR40265">
    <property type="entry name" value="BLL2707 PROTEIN"/>
    <property type="match status" value="1"/>
</dbReference>
<gene>
    <name evidence="2" type="ORF">EDC24_0029</name>
</gene>
<protein>
    <submittedName>
        <fullName evidence="2">Glyoxalase-like protein</fullName>
    </submittedName>
</protein>
<name>A0A3N5C4C0_9BACI</name>
<accession>A0A3N5C4C0</accession>
<feature type="domain" description="Glyoxalase-like" evidence="1">
    <location>
        <begin position="4"/>
        <end position="184"/>
    </location>
</feature>
<dbReference type="InterPro" id="IPR029068">
    <property type="entry name" value="Glyas_Bleomycin-R_OHBP_Dase"/>
</dbReference>
<sequence length="229" mass="26646">MIAFDHLVIFSSDPKRHQEIFSASHKQVGLPGGKHEHWGTFNHLAFYNNNAYVEWLGIYNLNTARASDNPLIQHTVHTYDQGLEGPIQFALRIDDIAQYQKHFDEQGIEYVGPFPGERTRPDGSVLKWKMLFPKYEFNQEPLPFLIEWDGPGNVPTDSQDINKSDFNHVTIYSDDPESFAHRLQYVYQLNDLKQSEDNQWQLENGKLFVKPGQGLEARFKFNLIKFKTM</sequence>
<dbReference type="Pfam" id="PF13468">
    <property type="entry name" value="Glyoxalase_3"/>
    <property type="match status" value="1"/>
</dbReference>